<accession>A0ABW0KFU6</accession>
<proteinExistence type="predicted"/>
<keyword evidence="1" id="KW-0812">Transmembrane</keyword>
<organism evidence="2 3">
    <name type="scientific">Paenibacillus aestuarii</name>
    <dbReference type="NCBI Taxonomy" id="516965"/>
    <lineage>
        <taxon>Bacteria</taxon>
        <taxon>Bacillati</taxon>
        <taxon>Bacillota</taxon>
        <taxon>Bacilli</taxon>
        <taxon>Bacillales</taxon>
        <taxon>Paenibacillaceae</taxon>
        <taxon>Paenibacillus</taxon>
    </lineage>
</organism>
<dbReference type="RefSeq" id="WP_270881132.1">
    <property type="nucleotide sequence ID" value="NZ_JAQFVF010000045.1"/>
</dbReference>
<evidence type="ECO:0000313" key="2">
    <source>
        <dbReference type="EMBL" id="MFC5451607.1"/>
    </source>
</evidence>
<evidence type="ECO:0000256" key="1">
    <source>
        <dbReference type="SAM" id="Phobius"/>
    </source>
</evidence>
<sequence length="56" mass="6408">MGMGLLQVVITLVIIMLLVKPVLVAWYIFDINNRTNPSKINYFLGRTVTLLLFDPE</sequence>
<dbReference type="Proteomes" id="UP001596044">
    <property type="component" value="Unassembled WGS sequence"/>
</dbReference>
<keyword evidence="1" id="KW-1133">Transmembrane helix</keyword>
<keyword evidence="3" id="KW-1185">Reference proteome</keyword>
<name>A0ABW0KFU6_9BACL</name>
<comment type="caution">
    <text evidence="2">The sequence shown here is derived from an EMBL/GenBank/DDBJ whole genome shotgun (WGS) entry which is preliminary data.</text>
</comment>
<gene>
    <name evidence="2" type="ORF">ACFPOG_25735</name>
</gene>
<evidence type="ECO:0000313" key="3">
    <source>
        <dbReference type="Proteomes" id="UP001596044"/>
    </source>
</evidence>
<feature type="transmembrane region" description="Helical" evidence="1">
    <location>
        <begin position="6"/>
        <end position="29"/>
    </location>
</feature>
<keyword evidence="1" id="KW-0472">Membrane</keyword>
<reference evidence="3" key="1">
    <citation type="journal article" date="2019" name="Int. J. Syst. Evol. Microbiol.">
        <title>The Global Catalogue of Microorganisms (GCM) 10K type strain sequencing project: providing services to taxonomists for standard genome sequencing and annotation.</title>
        <authorList>
            <consortium name="The Broad Institute Genomics Platform"/>
            <consortium name="The Broad Institute Genome Sequencing Center for Infectious Disease"/>
            <person name="Wu L."/>
            <person name="Ma J."/>
        </authorList>
    </citation>
    <scope>NUCLEOTIDE SEQUENCE [LARGE SCALE GENOMIC DNA]</scope>
    <source>
        <strain evidence="3">KACC 11904</strain>
    </source>
</reference>
<dbReference type="EMBL" id="JBHSMJ010000039">
    <property type="protein sequence ID" value="MFC5451607.1"/>
    <property type="molecule type" value="Genomic_DNA"/>
</dbReference>
<protein>
    <submittedName>
        <fullName evidence="2">Uncharacterized protein</fullName>
    </submittedName>
</protein>